<proteinExistence type="predicted"/>
<keyword evidence="4" id="KW-0808">Transferase</keyword>
<keyword evidence="5" id="KW-1185">Reference proteome</keyword>
<dbReference type="Gene3D" id="3.30.70.270">
    <property type="match status" value="1"/>
</dbReference>
<dbReference type="PROSITE" id="PS50887">
    <property type="entry name" value="GGDEF"/>
    <property type="match status" value="1"/>
</dbReference>
<dbReference type="InterPro" id="IPR000160">
    <property type="entry name" value="GGDEF_dom"/>
</dbReference>
<evidence type="ECO:0000259" key="3">
    <source>
        <dbReference type="PROSITE" id="PS51832"/>
    </source>
</evidence>
<dbReference type="PROSITE" id="PS51257">
    <property type="entry name" value="PROKAR_LIPOPROTEIN"/>
    <property type="match status" value="1"/>
</dbReference>
<dbReference type="CDD" id="cd01949">
    <property type="entry name" value="GGDEF"/>
    <property type="match status" value="1"/>
</dbReference>
<name>A0A9X3WPL4_9BACI</name>
<dbReference type="SMART" id="SM00267">
    <property type="entry name" value="GGDEF"/>
    <property type="match status" value="1"/>
</dbReference>
<feature type="domain" description="GGDEF" evidence="2">
    <location>
        <begin position="262"/>
        <end position="398"/>
    </location>
</feature>
<reference evidence="4" key="1">
    <citation type="submission" date="2022-06" db="EMBL/GenBank/DDBJ databases">
        <title>Aquibacillus sp. a new bacterium isolated from soil saline samples.</title>
        <authorList>
            <person name="Galisteo C."/>
            <person name="De La Haba R."/>
            <person name="Sanchez-Porro C."/>
            <person name="Ventosa A."/>
        </authorList>
    </citation>
    <scope>NUCLEOTIDE SEQUENCE</scope>
    <source>
        <strain evidence="4">JCM 12387</strain>
    </source>
</reference>
<dbReference type="InterPro" id="IPR037522">
    <property type="entry name" value="HD_GYP_dom"/>
</dbReference>
<feature type="transmembrane region" description="Helical" evidence="1">
    <location>
        <begin position="180"/>
        <end position="198"/>
    </location>
</feature>
<dbReference type="NCBIfam" id="TIGR00254">
    <property type="entry name" value="GGDEF"/>
    <property type="match status" value="1"/>
</dbReference>
<organism evidence="4 5">
    <name type="scientific">Aquibacillus koreensis</name>
    <dbReference type="NCBI Taxonomy" id="279446"/>
    <lineage>
        <taxon>Bacteria</taxon>
        <taxon>Bacillati</taxon>
        <taxon>Bacillota</taxon>
        <taxon>Bacilli</taxon>
        <taxon>Bacillales</taxon>
        <taxon>Bacillaceae</taxon>
        <taxon>Aquibacillus</taxon>
    </lineage>
</organism>
<dbReference type="PANTHER" id="PTHR43155">
    <property type="entry name" value="CYCLIC DI-GMP PHOSPHODIESTERASE PA4108-RELATED"/>
    <property type="match status" value="1"/>
</dbReference>
<dbReference type="Pfam" id="PF00990">
    <property type="entry name" value="GGDEF"/>
    <property type="match status" value="1"/>
</dbReference>
<dbReference type="RefSeq" id="WP_259868047.1">
    <property type="nucleotide sequence ID" value="NZ_JAMQJZ010000022.1"/>
</dbReference>
<feature type="transmembrane region" description="Helical" evidence="1">
    <location>
        <begin position="204"/>
        <end position="224"/>
    </location>
</feature>
<evidence type="ECO:0000313" key="5">
    <source>
        <dbReference type="Proteomes" id="UP001145072"/>
    </source>
</evidence>
<dbReference type="GO" id="GO:0052621">
    <property type="term" value="F:diguanylate cyclase activity"/>
    <property type="evidence" value="ECO:0007669"/>
    <property type="project" value="UniProtKB-EC"/>
</dbReference>
<sequence>MTLQQWKNPTNIYLLIISLTGCILFVLQGISFQAFNMNEWLMFGMLVCSIILLNEYMIWLPPKGNSLSMDSAIYVATIFVFGLEIAFYVLVASSIIFALYHRKIAWWKHLFNFSIYSIMITGSFYVYTFSGGEVGAFNLDQLFSYAFTMFMYFAINVILIGLFFILSSDEKLLQGMIKDALSSYFITLVLALILGILFEAYPLFGLLIFSIITILISLVFKQYFHLYEILEEKANRDDLTGLINHGYFKELLGKQFDDKAMHPLSLCILDIDDFKKFNDYHGHLKGDHLLRRIGTILKDSCEKNKFTAARYGGEEFVILMPNTSKEEAFLFIDKLRKTLNDTYIPGVEVLPQGCISFSGGLMELGKTVYSTSEFLTKADQALYYAKAQGKNMVHIYNSEESMQHVLDVRKETELLEQKLSIFLFKDIDTYKHSKRVYKYAIHFAAKLTLSEREKKLLIMGALIHDIGKLEIPRDIINKTGRLDPYEWEMMKKHVTWGKEIISVHKDLEELIPLIELHHERLDGKGYPYGLKGKSIPKLARILCIIDSFDAMTTERPYQKTKSFDEAIEELKRCAGKQFDATYVGLFIEMIKEKYPLKLKQ</sequence>
<dbReference type="InterPro" id="IPR003607">
    <property type="entry name" value="HD/PDEase_dom"/>
</dbReference>
<comment type="caution">
    <text evidence="4">The sequence shown here is derived from an EMBL/GenBank/DDBJ whole genome shotgun (WGS) entry which is preliminary data.</text>
</comment>
<dbReference type="InterPro" id="IPR043128">
    <property type="entry name" value="Rev_trsase/Diguanyl_cyclase"/>
</dbReference>
<dbReference type="NCBIfam" id="TIGR00277">
    <property type="entry name" value="HDIG"/>
    <property type="match status" value="1"/>
</dbReference>
<feature type="transmembrane region" description="Helical" evidence="1">
    <location>
        <begin position="110"/>
        <end position="130"/>
    </location>
</feature>
<dbReference type="Pfam" id="PF13487">
    <property type="entry name" value="HD_5"/>
    <property type="match status" value="1"/>
</dbReference>
<dbReference type="AlphaFoldDB" id="A0A9X3WPL4"/>
<feature type="transmembrane region" description="Helical" evidence="1">
    <location>
        <begin position="72"/>
        <end position="98"/>
    </location>
</feature>
<dbReference type="CDD" id="cd00077">
    <property type="entry name" value="HDc"/>
    <property type="match status" value="1"/>
</dbReference>
<accession>A0A9X3WPL4</accession>
<dbReference type="InterPro" id="IPR006675">
    <property type="entry name" value="HDIG_dom"/>
</dbReference>
<dbReference type="EC" id="2.7.7.65" evidence="4"/>
<evidence type="ECO:0000256" key="1">
    <source>
        <dbReference type="SAM" id="Phobius"/>
    </source>
</evidence>
<dbReference type="SMART" id="SM00471">
    <property type="entry name" value="HDc"/>
    <property type="match status" value="1"/>
</dbReference>
<dbReference type="FunFam" id="3.30.70.270:FF:000001">
    <property type="entry name" value="Diguanylate cyclase domain protein"/>
    <property type="match status" value="1"/>
</dbReference>
<feature type="transmembrane region" description="Helical" evidence="1">
    <location>
        <begin position="40"/>
        <end position="60"/>
    </location>
</feature>
<evidence type="ECO:0000259" key="2">
    <source>
        <dbReference type="PROSITE" id="PS50887"/>
    </source>
</evidence>
<dbReference type="InterPro" id="IPR029787">
    <property type="entry name" value="Nucleotide_cyclase"/>
</dbReference>
<feature type="transmembrane region" description="Helical" evidence="1">
    <location>
        <begin position="12"/>
        <end position="33"/>
    </location>
</feature>
<keyword evidence="1" id="KW-1133">Transmembrane helix</keyword>
<keyword evidence="1" id="KW-0812">Transmembrane</keyword>
<dbReference type="SUPFAM" id="SSF109604">
    <property type="entry name" value="HD-domain/PDEase-like"/>
    <property type="match status" value="1"/>
</dbReference>
<dbReference type="Proteomes" id="UP001145072">
    <property type="component" value="Unassembled WGS sequence"/>
</dbReference>
<keyword evidence="1" id="KW-0472">Membrane</keyword>
<dbReference type="Gene3D" id="1.10.3210.10">
    <property type="entry name" value="Hypothetical protein af1432"/>
    <property type="match status" value="1"/>
</dbReference>
<evidence type="ECO:0000313" key="4">
    <source>
        <dbReference type="EMBL" id="MDC3422548.1"/>
    </source>
</evidence>
<dbReference type="PROSITE" id="PS51832">
    <property type="entry name" value="HD_GYP"/>
    <property type="match status" value="1"/>
</dbReference>
<protein>
    <submittedName>
        <fullName evidence="4">Diguanylate cyclase</fullName>
        <ecNumber evidence="4">2.7.7.65</ecNumber>
    </submittedName>
</protein>
<feature type="domain" description="HD-GYP" evidence="3">
    <location>
        <begin position="407"/>
        <end position="600"/>
    </location>
</feature>
<keyword evidence="4" id="KW-0548">Nucleotidyltransferase</keyword>
<dbReference type="PANTHER" id="PTHR43155:SF2">
    <property type="entry name" value="CYCLIC DI-GMP PHOSPHODIESTERASE PA4108"/>
    <property type="match status" value="1"/>
</dbReference>
<dbReference type="SUPFAM" id="SSF55073">
    <property type="entry name" value="Nucleotide cyclase"/>
    <property type="match status" value="1"/>
</dbReference>
<feature type="transmembrane region" description="Helical" evidence="1">
    <location>
        <begin position="142"/>
        <end position="168"/>
    </location>
</feature>
<gene>
    <name evidence="4" type="ORF">NC661_19530</name>
</gene>
<dbReference type="EMBL" id="JAMQJZ010000022">
    <property type="protein sequence ID" value="MDC3422548.1"/>
    <property type="molecule type" value="Genomic_DNA"/>
</dbReference>